<reference evidence="1" key="1">
    <citation type="submission" date="2024-05" db="EMBL/GenBank/DDBJ databases">
        <title>Planctomycetes of the genus Singulisphaera possess chitinolytic capabilities.</title>
        <authorList>
            <person name="Ivanova A."/>
        </authorList>
    </citation>
    <scope>NUCLEOTIDE SEQUENCE</scope>
    <source>
        <strain evidence="1">Ch08T</strain>
    </source>
</reference>
<accession>A0AAU7C7B4</accession>
<protein>
    <submittedName>
        <fullName evidence="1">Uncharacterized protein</fullName>
    </submittedName>
</protein>
<dbReference type="AlphaFoldDB" id="A0AAU7C7B4"/>
<proteinExistence type="predicted"/>
<gene>
    <name evidence="1" type="ORF">V5E97_21300</name>
</gene>
<dbReference type="EMBL" id="CP155447">
    <property type="protein sequence ID" value="XBH00894.1"/>
    <property type="molecule type" value="Genomic_DNA"/>
</dbReference>
<evidence type="ECO:0000313" key="1">
    <source>
        <dbReference type="EMBL" id="XBH00894.1"/>
    </source>
</evidence>
<dbReference type="RefSeq" id="WP_406693576.1">
    <property type="nucleotide sequence ID" value="NZ_CP155447.1"/>
</dbReference>
<name>A0AAU7C7B4_9BACT</name>
<sequence length="121" mass="12844">MNDTTSRLKASALVELRRLSPAGMIAVIYRRTKRRKAIPLTDGTIVEAPTSDQRCEAPRHLESCHGITAGGIPSTVHHLNLGLVVDYLVLGGVFVLPSGEVAAIYGAEAIPIGEQKAGACR</sequence>
<organism evidence="1">
    <name type="scientific">Singulisphaera sp. Ch08</name>
    <dbReference type="NCBI Taxonomy" id="3120278"/>
    <lineage>
        <taxon>Bacteria</taxon>
        <taxon>Pseudomonadati</taxon>
        <taxon>Planctomycetota</taxon>
        <taxon>Planctomycetia</taxon>
        <taxon>Isosphaerales</taxon>
        <taxon>Isosphaeraceae</taxon>
        <taxon>Singulisphaera</taxon>
    </lineage>
</organism>